<organism evidence="1 2">
    <name type="scientific">Pseudomonas putida ND6</name>
    <dbReference type="NCBI Taxonomy" id="231023"/>
    <lineage>
        <taxon>Bacteria</taxon>
        <taxon>Pseudomonadati</taxon>
        <taxon>Pseudomonadota</taxon>
        <taxon>Gammaproteobacteria</taxon>
        <taxon>Pseudomonadales</taxon>
        <taxon>Pseudomonadaceae</taxon>
        <taxon>Pseudomonas</taxon>
    </lineage>
</organism>
<gene>
    <name evidence="1" type="ORF">YSA_03132</name>
</gene>
<proteinExistence type="predicted"/>
<evidence type="ECO:0000313" key="2">
    <source>
        <dbReference type="Proteomes" id="UP000005268"/>
    </source>
</evidence>
<reference evidence="1 2" key="1">
    <citation type="journal article" date="2012" name="J. Bacteriol.">
        <title>Complete Genome Sequence of the Naphthalene-Degrading Pseudomonas putida Strain ND6.</title>
        <authorList>
            <person name="Li S."/>
            <person name="Zhao H."/>
            <person name="Li Y."/>
            <person name="Niu S."/>
            <person name="Cai B."/>
        </authorList>
    </citation>
    <scope>NUCLEOTIDE SEQUENCE [LARGE SCALE GENOMIC DNA]</scope>
    <source>
        <strain evidence="1 2">ND6</strain>
    </source>
</reference>
<dbReference type="EMBL" id="CP003588">
    <property type="protein sequence ID" value="AFK68464.1"/>
    <property type="molecule type" value="Genomic_DNA"/>
</dbReference>
<evidence type="ECO:0000313" key="1">
    <source>
        <dbReference type="EMBL" id="AFK68464.1"/>
    </source>
</evidence>
<accession>I3USJ3</accession>
<protein>
    <submittedName>
        <fullName evidence="1">Uncharacterized protein</fullName>
    </submittedName>
</protein>
<dbReference type="HOGENOM" id="CLU_3121710_0_0_6"/>
<dbReference type="KEGG" id="ppi:YSA_03132"/>
<dbReference type="Proteomes" id="UP000005268">
    <property type="component" value="Chromosome"/>
</dbReference>
<name>I3USJ3_PSEPU</name>
<dbReference type="AlphaFoldDB" id="I3USJ3"/>
<sequence length="50" mass="5678">MAVFRYSCGKCDGIRLMDCTGRNALVRGGPFIQGKDWVKNDAWQVRPFRG</sequence>